<dbReference type="InParanoid" id="A0A1X7UVG5"/>
<dbReference type="AlphaFoldDB" id="A0A1X7UVG5"/>
<organism evidence="1">
    <name type="scientific">Amphimedon queenslandica</name>
    <name type="common">Sponge</name>
    <dbReference type="NCBI Taxonomy" id="400682"/>
    <lineage>
        <taxon>Eukaryota</taxon>
        <taxon>Metazoa</taxon>
        <taxon>Porifera</taxon>
        <taxon>Demospongiae</taxon>
        <taxon>Heteroscleromorpha</taxon>
        <taxon>Haplosclerida</taxon>
        <taxon>Niphatidae</taxon>
        <taxon>Amphimedon</taxon>
    </lineage>
</organism>
<evidence type="ECO:0000313" key="1">
    <source>
        <dbReference type="EnsemblMetazoa" id="Aqu2.1.31377_001"/>
    </source>
</evidence>
<dbReference type="STRING" id="400682.A0A1X7UVG5"/>
<proteinExistence type="predicted"/>
<name>A0A1X7UVG5_AMPQE</name>
<protein>
    <submittedName>
        <fullName evidence="1">Uncharacterized protein</fullName>
    </submittedName>
</protein>
<accession>A0A1X7UVG5</accession>
<sequence>MAKQELVLPVNAAMVTDKMAKQELVLPVNAAMVTDKMAKQELVLPVNAAMVTDKMAKQELVLPVNAAMVTDKMAKQELVLPVNAAMVTDGICRTDGKLKKRDELLHSMDIGGKPEGTFQYQSEAAQSTAPDEERVVISGLLMNNVNPEERIVILGNLDNREIGEELGRGAGGCRNQQFSCEHIETIDDQELAPSDYIDTTAPTVWGFYTEAGP</sequence>
<reference evidence="1" key="1">
    <citation type="submission" date="2017-05" db="UniProtKB">
        <authorList>
            <consortium name="EnsemblMetazoa"/>
        </authorList>
    </citation>
    <scope>IDENTIFICATION</scope>
</reference>
<dbReference type="EnsemblMetazoa" id="Aqu2.1.31377_001">
    <property type="protein sequence ID" value="Aqu2.1.31377_001"/>
    <property type="gene ID" value="Aqu2.1.31377"/>
</dbReference>